<keyword evidence="6" id="KW-1185">Reference proteome</keyword>
<dbReference type="InterPro" id="IPR013221">
    <property type="entry name" value="Mur_ligase_cen"/>
</dbReference>
<dbReference type="Proteomes" id="UP000241885">
    <property type="component" value="Chromosome"/>
</dbReference>
<feature type="domain" description="Mur ligase central" evidence="4">
    <location>
        <begin position="105"/>
        <end position="246"/>
    </location>
</feature>
<keyword evidence="3" id="KW-0067">ATP-binding</keyword>
<proteinExistence type="predicted"/>
<dbReference type="PANTHER" id="PTHR43024:SF1">
    <property type="entry name" value="UDP-N-ACETYLMURAMOYL-TRIPEPTIDE--D-ALANYL-D-ALANINE LIGASE"/>
    <property type="match status" value="1"/>
</dbReference>
<name>A0A2R4BPU6_THAAR</name>
<dbReference type="GO" id="GO:0005524">
    <property type="term" value="F:ATP binding"/>
    <property type="evidence" value="ECO:0007669"/>
    <property type="project" value="UniProtKB-KW"/>
</dbReference>
<dbReference type="SUPFAM" id="SSF53623">
    <property type="entry name" value="MurD-like peptide ligases, catalytic domain"/>
    <property type="match status" value="1"/>
</dbReference>
<dbReference type="AlphaFoldDB" id="A0A2R4BPU6"/>
<dbReference type="InterPro" id="IPR051046">
    <property type="entry name" value="MurCDEF_CellWall_CoF430Synth"/>
</dbReference>
<evidence type="ECO:0000256" key="1">
    <source>
        <dbReference type="ARBA" id="ARBA00022598"/>
    </source>
</evidence>
<dbReference type="Gene3D" id="3.90.190.20">
    <property type="entry name" value="Mur ligase, C-terminal domain"/>
    <property type="match status" value="1"/>
</dbReference>
<organism evidence="5 6">
    <name type="scientific">Thauera aromatica K172</name>
    <dbReference type="NCBI Taxonomy" id="44139"/>
    <lineage>
        <taxon>Bacteria</taxon>
        <taxon>Pseudomonadati</taxon>
        <taxon>Pseudomonadota</taxon>
        <taxon>Betaproteobacteria</taxon>
        <taxon>Rhodocyclales</taxon>
        <taxon>Zoogloeaceae</taxon>
        <taxon>Thauera</taxon>
    </lineage>
</organism>
<dbReference type="Gene3D" id="3.40.1390.10">
    <property type="entry name" value="MurE/MurF, N-terminal domain"/>
    <property type="match status" value="1"/>
</dbReference>
<evidence type="ECO:0000313" key="5">
    <source>
        <dbReference type="EMBL" id="AVR89358.1"/>
    </source>
</evidence>
<dbReference type="EMBL" id="CP028339">
    <property type="protein sequence ID" value="AVR89358.1"/>
    <property type="molecule type" value="Genomic_DNA"/>
</dbReference>
<gene>
    <name evidence="5" type="ORF">Tharo_2461</name>
</gene>
<evidence type="ECO:0000256" key="3">
    <source>
        <dbReference type="ARBA" id="ARBA00022840"/>
    </source>
</evidence>
<sequence length="470" mass="51188">MAHLTGGRWRHLPADGLRLSGIHFYLPYVTAGDLFVYLPREGAAAGVAAESIERAFCQGAAAALVPKGAIPDARHPLLEVADTEKALQDLATGASLKFDGSRVLVTGSHGKTGFKNQLHHLIRNQIPVHAYLGSANKELPVLRAIASLTRDARVFIVEVAVPGRRIGRDRAFFVRPDFCVITGIAPEHLKSHRSMDRLLHNKAEVTAGLRPGGRCLLNGDDVEFPGLRTAVAECSACEVLVFGSAPGSAGRLLSARFEGMGWRVEAEILGERIAYDLPLLECYAPLTSVGVLLQARLLGADLAACVAEYAGYRHFGSSGNLYRVPLGCSSFFIYDQSTRAELRGFEAMFELMSRLRPGPGGRKIVVMSELFDIEDNPGMVVDYPKMQTLMAAAGIDRLYTIKDFMQHRAALPASIGWHRHAAIPADIRDELLADMRENDMIFLRADPPARLDVLAEALRRAGDGPAEQLY</sequence>
<dbReference type="GO" id="GO:0016881">
    <property type="term" value="F:acid-amino acid ligase activity"/>
    <property type="evidence" value="ECO:0007669"/>
    <property type="project" value="InterPro"/>
</dbReference>
<evidence type="ECO:0000259" key="4">
    <source>
        <dbReference type="Pfam" id="PF08245"/>
    </source>
</evidence>
<evidence type="ECO:0000313" key="6">
    <source>
        <dbReference type="Proteomes" id="UP000241885"/>
    </source>
</evidence>
<dbReference type="Pfam" id="PF08245">
    <property type="entry name" value="Mur_ligase_M"/>
    <property type="match status" value="1"/>
</dbReference>
<dbReference type="Gene3D" id="3.40.1190.10">
    <property type="entry name" value="Mur-like, catalytic domain"/>
    <property type="match status" value="1"/>
</dbReference>
<accession>A0A2R4BPU6</accession>
<reference evidence="5 6" key="1">
    <citation type="submission" date="2018-03" db="EMBL/GenBank/DDBJ databases">
        <title>Complete genome sequence of Thauera aromatica, a model organism for studying aromatic compound degradation under denitrifying conditions.</title>
        <authorList>
            <person name="Lo H.-Y."/>
            <person name="Goris T."/>
            <person name="Boll M."/>
            <person name="Mueller J.A."/>
        </authorList>
    </citation>
    <scope>NUCLEOTIDE SEQUENCE [LARGE SCALE GENOMIC DNA]</scope>
    <source>
        <strain evidence="5 6">K172</strain>
    </source>
</reference>
<dbReference type="InterPro" id="IPR036565">
    <property type="entry name" value="Mur-like_cat_sf"/>
</dbReference>
<keyword evidence="1 5" id="KW-0436">Ligase</keyword>
<protein>
    <submittedName>
        <fullName evidence="5">Mur ligase middle domain protein</fullName>
    </submittedName>
</protein>
<keyword evidence="2" id="KW-0547">Nucleotide-binding</keyword>
<evidence type="ECO:0000256" key="2">
    <source>
        <dbReference type="ARBA" id="ARBA00022741"/>
    </source>
</evidence>
<dbReference type="KEGG" id="tak:Tharo_2461"/>
<dbReference type="PANTHER" id="PTHR43024">
    <property type="entry name" value="UDP-N-ACETYLMURAMOYL-TRIPEPTIDE--D-ALANYL-D-ALANINE LIGASE"/>
    <property type="match status" value="1"/>
</dbReference>
<dbReference type="InterPro" id="IPR036615">
    <property type="entry name" value="Mur_ligase_C_dom_sf"/>
</dbReference>